<evidence type="ECO:0000313" key="1">
    <source>
        <dbReference type="EMBL" id="MDQ7918012.1"/>
    </source>
</evidence>
<reference evidence="1 2" key="1">
    <citation type="submission" date="2023-08" db="EMBL/GenBank/DDBJ databases">
        <title>Mesonia sp. MT50, isolated from deep-sea sediment of the Mariana Trench.</title>
        <authorList>
            <person name="Fu H."/>
        </authorList>
    </citation>
    <scope>NUCLEOTIDE SEQUENCE [LARGE SCALE GENOMIC DNA]</scope>
    <source>
        <strain evidence="1 2">MT50</strain>
    </source>
</reference>
<gene>
    <name evidence="1" type="ORF">RBU60_10525</name>
</gene>
<sequence>MYVDVFPDSLEIYQLETVDGKKIVNTTQKTIVSIPEESKKIDNRTLHFTKHTLDLDILTFPVKYRFSSGGIPPQVGSSLSATLYLGYRGDDFVVRYKKTPLGNYKKSTNHFGHSFGVFFGFSSADIRSEYTNGHVKNRYSGFALTSGGAFLVGINNFTVGFAVGFDSLLDKNRSHWIYQNQPWLGLTIGMGLQ</sequence>
<proteinExistence type="predicted"/>
<dbReference type="Proteomes" id="UP001230915">
    <property type="component" value="Unassembled WGS sequence"/>
</dbReference>
<keyword evidence="2" id="KW-1185">Reference proteome</keyword>
<evidence type="ECO:0000313" key="2">
    <source>
        <dbReference type="Proteomes" id="UP001230915"/>
    </source>
</evidence>
<dbReference type="RefSeq" id="WP_308864924.1">
    <property type="nucleotide sequence ID" value="NZ_JAVHUL010000028.1"/>
</dbReference>
<organism evidence="1 2">
    <name type="scientific">Mesonia profundi</name>
    <dbReference type="NCBI Taxonomy" id="3070998"/>
    <lineage>
        <taxon>Bacteria</taxon>
        <taxon>Pseudomonadati</taxon>
        <taxon>Bacteroidota</taxon>
        <taxon>Flavobacteriia</taxon>
        <taxon>Flavobacteriales</taxon>
        <taxon>Flavobacteriaceae</taxon>
        <taxon>Mesonia</taxon>
    </lineage>
</organism>
<comment type="caution">
    <text evidence="1">The sequence shown here is derived from an EMBL/GenBank/DDBJ whole genome shotgun (WGS) entry which is preliminary data.</text>
</comment>
<dbReference type="EMBL" id="JAVHUL010000028">
    <property type="protein sequence ID" value="MDQ7918012.1"/>
    <property type="molecule type" value="Genomic_DNA"/>
</dbReference>
<protein>
    <recommendedName>
        <fullName evidence="3">Outer membrane protein beta-barrel domain-containing protein</fullName>
    </recommendedName>
</protein>
<accession>A0ABU1A2U9</accession>
<evidence type="ECO:0008006" key="3">
    <source>
        <dbReference type="Google" id="ProtNLM"/>
    </source>
</evidence>
<name>A0ABU1A2U9_9FLAO</name>